<keyword evidence="2" id="KW-1133">Transmembrane helix</keyword>
<keyword evidence="2" id="KW-0812">Transmembrane</keyword>
<dbReference type="PANTHER" id="PTHR14465">
    <property type="entry name" value="IQ DOMAIN-CONTAINING PROTEIN H"/>
    <property type="match status" value="1"/>
</dbReference>
<proteinExistence type="predicted"/>
<dbReference type="PROSITE" id="PS50096">
    <property type="entry name" value="IQ"/>
    <property type="match status" value="1"/>
</dbReference>
<dbReference type="OrthoDB" id="2117703at2759"/>
<dbReference type="Pfam" id="PF24923">
    <property type="entry name" value="ATP-grasp_IQCH"/>
    <property type="match status" value="1"/>
</dbReference>
<gene>
    <name evidence="4" type="ORF">THRCLA_05014</name>
</gene>
<reference evidence="4 5" key="1">
    <citation type="journal article" date="2014" name="Genome Biol. Evol.">
        <title>The secreted proteins of Achlya hypogyna and Thraustotheca clavata identify the ancestral oomycete secretome and reveal gene acquisitions by horizontal gene transfer.</title>
        <authorList>
            <person name="Misner I."/>
            <person name="Blouin N."/>
            <person name="Leonard G."/>
            <person name="Richards T.A."/>
            <person name="Lane C.E."/>
        </authorList>
    </citation>
    <scope>NUCLEOTIDE SEQUENCE [LARGE SCALE GENOMIC DNA]</scope>
    <source>
        <strain evidence="4 5">ATCC 34112</strain>
    </source>
</reference>
<protein>
    <recommendedName>
        <fullName evidence="3">IQCH-like ATP-grasp domain-containing protein</fullName>
    </recommendedName>
</protein>
<dbReference type="STRING" id="74557.A0A1V9ZX87"/>
<dbReference type="InterPro" id="IPR056855">
    <property type="entry name" value="ATP-grasp_IQCH"/>
</dbReference>
<name>A0A1V9ZX87_9STRA</name>
<feature type="transmembrane region" description="Helical" evidence="2">
    <location>
        <begin position="895"/>
        <end position="917"/>
    </location>
</feature>
<dbReference type="SMART" id="SM00015">
    <property type="entry name" value="IQ"/>
    <property type="match status" value="2"/>
</dbReference>
<feature type="compositionally biased region" description="Polar residues" evidence="1">
    <location>
        <begin position="286"/>
        <end position="296"/>
    </location>
</feature>
<feature type="compositionally biased region" description="Low complexity" evidence="1">
    <location>
        <begin position="257"/>
        <end position="272"/>
    </location>
</feature>
<dbReference type="InterPro" id="IPR000048">
    <property type="entry name" value="IQ_motif_EF-hand-BS"/>
</dbReference>
<feature type="domain" description="IQCH-like ATP-grasp" evidence="3">
    <location>
        <begin position="653"/>
        <end position="924"/>
    </location>
</feature>
<dbReference type="Gene3D" id="1.20.5.190">
    <property type="match status" value="1"/>
</dbReference>
<dbReference type="EMBL" id="JNBS01001102">
    <property type="protein sequence ID" value="OQS02628.1"/>
    <property type="molecule type" value="Genomic_DNA"/>
</dbReference>
<evidence type="ECO:0000313" key="4">
    <source>
        <dbReference type="EMBL" id="OQS02628.1"/>
    </source>
</evidence>
<sequence>MDRLAQQYHVEDVGRILLQAQDELRGMREQVLANNNVDVDTINAILERAEMDLRAKAEIVLNGVVNNSMKVLPAIDAPGGSTALSKFSSKLAKQRELADSISKEHAMYQDNIPETSPQREMQQLFNNPMMPMIRDRPPGKRPIGRTINVGRLIKKKVSKPNRLLPKVNRVDPLAPVPELQEDDAKGGVLNLLNRGFIPGSVDLSLAFTHGNGIILNSKVRIYDRAEQPVKHQPFMNTTGFNMASLKFDLTPLPPQEPQSSPKKSPTKAPKVSTIQLEFPGKDKTTPDATNESQSTNNEDDNEVNGDSIDELRKNVERIRGYNELLDTYSLHQFIIRKGKTLTDTPEFISFKRITEDLWGSVSTAITELETMLQNYSITLAYIDGQRLLEIAAMEGSARTQTELLSCILNCDEVTTLMRQPGQRFRGNDGQNMAATLIQSIFRMHLTRKRLKQHHGHAYASLIQRVYRSYRCVKEIQIKLRQAREADARTWESQMTSFRANWDKIKIQRRVIVHIPSFSAEEQTRLSMDNFAIRQNLQMARMCAIADPNVDVIYISPFELSPDIQKYQIRLLQLGGIADPHSRIRMLHPENADRFPEHFSLSTILLYSPHCLKKIKRYVRGKEAYIVAGTVGPEDKRLSICLQIPIMGIDPDRALLYGTRSGAKRLFTQADVNIPVGAHDIYDEDEMILSLAKLTASNLNQNIWLIKLDADPSDTGIASIDISTLECVARVRTEIRNMKNDVGDYYSQSNVKEGIVRAIVGELTENFHKMIHPCFPDIYPTWNHLRQILSRLGAVIEAYPSKILGRIRANVFIEPSGAIHITSAQDQLFSTKNKHQSIGAVFPQSSIPFPAVRGASIAIAQTMFATGIIGYASIDFVAILDVKMVHGKNLQPRQKLWALQLVPGLTHTAMSFVLFTFLSCCQFDINTGHSYLPPLPNEKSTQIKQERSYLVHEYIYHPNMATLQYAVFFNTCRVHGVSFDLQKSVGAAFVLADSLTAGVLGLLCIGENNKEAIRLTRAALELIADQVGSQPTVDTLTGERLGNFATILAAVRNKHEEIVKKKISRQ</sequence>
<comment type="caution">
    <text evidence="4">The sequence shown here is derived from an EMBL/GenBank/DDBJ whole genome shotgun (WGS) entry which is preliminary data.</text>
</comment>
<feature type="region of interest" description="Disordered" evidence="1">
    <location>
        <begin position="247"/>
        <end position="307"/>
    </location>
</feature>
<evidence type="ECO:0000256" key="2">
    <source>
        <dbReference type="SAM" id="Phobius"/>
    </source>
</evidence>
<dbReference type="PANTHER" id="PTHR14465:SF0">
    <property type="entry name" value="IQ DOMAIN-CONTAINING PROTEIN H"/>
    <property type="match status" value="1"/>
</dbReference>
<feature type="transmembrane region" description="Helical" evidence="2">
    <location>
        <begin position="862"/>
        <end position="883"/>
    </location>
</feature>
<dbReference type="InterPro" id="IPR038752">
    <property type="entry name" value="IQCH"/>
</dbReference>
<accession>A0A1V9ZX87</accession>
<evidence type="ECO:0000256" key="1">
    <source>
        <dbReference type="SAM" id="MobiDB-lite"/>
    </source>
</evidence>
<keyword evidence="2" id="KW-0472">Membrane</keyword>
<organism evidence="4 5">
    <name type="scientific">Thraustotheca clavata</name>
    <dbReference type="NCBI Taxonomy" id="74557"/>
    <lineage>
        <taxon>Eukaryota</taxon>
        <taxon>Sar</taxon>
        <taxon>Stramenopiles</taxon>
        <taxon>Oomycota</taxon>
        <taxon>Saprolegniomycetes</taxon>
        <taxon>Saprolegniales</taxon>
        <taxon>Achlyaceae</taxon>
        <taxon>Thraustotheca</taxon>
    </lineage>
</organism>
<dbReference type="CDD" id="cd23767">
    <property type="entry name" value="IQCD"/>
    <property type="match status" value="1"/>
</dbReference>
<evidence type="ECO:0000313" key="5">
    <source>
        <dbReference type="Proteomes" id="UP000243217"/>
    </source>
</evidence>
<evidence type="ECO:0000259" key="3">
    <source>
        <dbReference type="Pfam" id="PF24923"/>
    </source>
</evidence>
<dbReference type="Pfam" id="PF00612">
    <property type="entry name" value="IQ"/>
    <property type="match status" value="1"/>
</dbReference>
<dbReference type="AlphaFoldDB" id="A0A1V9ZX87"/>
<keyword evidence="5" id="KW-1185">Reference proteome</keyword>
<dbReference type="Proteomes" id="UP000243217">
    <property type="component" value="Unassembled WGS sequence"/>
</dbReference>